<dbReference type="AlphaFoldDB" id="A0AAD5XNI0"/>
<evidence type="ECO:0000313" key="2">
    <source>
        <dbReference type="EMBL" id="KAJ3180305.1"/>
    </source>
</evidence>
<feature type="chain" id="PRO_5042294788" evidence="1">
    <location>
        <begin position="21"/>
        <end position="162"/>
    </location>
</feature>
<keyword evidence="1" id="KW-0732">Signal</keyword>
<comment type="caution">
    <text evidence="2">The sequence shown here is derived from an EMBL/GenBank/DDBJ whole genome shotgun (WGS) entry which is preliminary data.</text>
</comment>
<sequence length="162" mass="16783">MHIPSFPLVVVSCMALIARAAVLPMPARLVDMTARQVVATPTLPVGVSGCAFTVGGELGDFFIPQFLANSTDAAARCASKAAQLAAVTIENFLSVSQGVYDCVGPNQSVSIDSWNGDSYAETNMTFITGSTSGPGAITAITPDLIGTPIKYLCQWTAPAPTK</sequence>
<feature type="signal peptide" evidence="1">
    <location>
        <begin position="1"/>
        <end position="20"/>
    </location>
</feature>
<dbReference type="EMBL" id="JADGJQ010000017">
    <property type="protein sequence ID" value="KAJ3180305.1"/>
    <property type="molecule type" value="Genomic_DNA"/>
</dbReference>
<gene>
    <name evidence="2" type="ORF">HDU87_002184</name>
</gene>
<proteinExistence type="predicted"/>
<name>A0AAD5XNI0_9FUNG</name>
<evidence type="ECO:0000313" key="3">
    <source>
        <dbReference type="Proteomes" id="UP001212152"/>
    </source>
</evidence>
<dbReference type="Proteomes" id="UP001212152">
    <property type="component" value="Unassembled WGS sequence"/>
</dbReference>
<reference evidence="2" key="1">
    <citation type="submission" date="2020-05" db="EMBL/GenBank/DDBJ databases">
        <title>Phylogenomic resolution of chytrid fungi.</title>
        <authorList>
            <person name="Stajich J.E."/>
            <person name="Amses K."/>
            <person name="Simmons R."/>
            <person name="Seto K."/>
            <person name="Myers J."/>
            <person name="Bonds A."/>
            <person name="Quandt C.A."/>
            <person name="Barry K."/>
            <person name="Liu P."/>
            <person name="Grigoriev I."/>
            <person name="Longcore J.E."/>
            <person name="James T.Y."/>
        </authorList>
    </citation>
    <scope>NUCLEOTIDE SEQUENCE</scope>
    <source>
        <strain evidence="2">JEL0379</strain>
    </source>
</reference>
<evidence type="ECO:0000256" key="1">
    <source>
        <dbReference type="SAM" id="SignalP"/>
    </source>
</evidence>
<protein>
    <submittedName>
        <fullName evidence="2">Uncharacterized protein</fullName>
    </submittedName>
</protein>
<keyword evidence="3" id="KW-1185">Reference proteome</keyword>
<organism evidence="2 3">
    <name type="scientific">Geranomyces variabilis</name>
    <dbReference type="NCBI Taxonomy" id="109894"/>
    <lineage>
        <taxon>Eukaryota</taxon>
        <taxon>Fungi</taxon>
        <taxon>Fungi incertae sedis</taxon>
        <taxon>Chytridiomycota</taxon>
        <taxon>Chytridiomycota incertae sedis</taxon>
        <taxon>Chytridiomycetes</taxon>
        <taxon>Spizellomycetales</taxon>
        <taxon>Powellomycetaceae</taxon>
        <taxon>Geranomyces</taxon>
    </lineage>
</organism>
<accession>A0AAD5XNI0</accession>